<evidence type="ECO:0000313" key="5">
    <source>
        <dbReference type="Proteomes" id="UP001152300"/>
    </source>
</evidence>
<dbReference type="Proteomes" id="UP001152300">
    <property type="component" value="Unassembled WGS sequence"/>
</dbReference>
<dbReference type="InterPro" id="IPR011234">
    <property type="entry name" value="Fumarylacetoacetase-like_C"/>
</dbReference>
<dbReference type="Pfam" id="PF01557">
    <property type="entry name" value="FAA_hydrolase"/>
    <property type="match status" value="1"/>
</dbReference>
<proteinExistence type="inferred from homology"/>
<dbReference type="GO" id="GO:0046872">
    <property type="term" value="F:metal ion binding"/>
    <property type="evidence" value="ECO:0007669"/>
    <property type="project" value="UniProtKB-KW"/>
</dbReference>
<protein>
    <recommendedName>
        <fullName evidence="3">Fumarylacetoacetase-like C-terminal domain-containing protein</fullName>
    </recommendedName>
</protein>
<name>A0A9X0AHW3_9HELO</name>
<comment type="similarity">
    <text evidence="1">Belongs to the FAH family.</text>
</comment>
<dbReference type="EMBL" id="JAPEIS010000009">
    <property type="protein sequence ID" value="KAJ8063102.1"/>
    <property type="molecule type" value="Genomic_DNA"/>
</dbReference>
<dbReference type="OrthoDB" id="411064at2759"/>
<dbReference type="Gene3D" id="3.90.850.10">
    <property type="entry name" value="Fumarylacetoacetase-like, C-terminal domain"/>
    <property type="match status" value="1"/>
</dbReference>
<keyword evidence="2" id="KW-0479">Metal-binding</keyword>
<organism evidence="4 5">
    <name type="scientific">Sclerotinia nivalis</name>
    <dbReference type="NCBI Taxonomy" id="352851"/>
    <lineage>
        <taxon>Eukaryota</taxon>
        <taxon>Fungi</taxon>
        <taxon>Dikarya</taxon>
        <taxon>Ascomycota</taxon>
        <taxon>Pezizomycotina</taxon>
        <taxon>Leotiomycetes</taxon>
        <taxon>Helotiales</taxon>
        <taxon>Sclerotiniaceae</taxon>
        <taxon>Sclerotinia</taxon>
    </lineage>
</organism>
<keyword evidence="5" id="KW-1185">Reference proteome</keyword>
<gene>
    <name evidence="4" type="ORF">OCU04_008345</name>
</gene>
<evidence type="ECO:0000259" key="3">
    <source>
        <dbReference type="Pfam" id="PF01557"/>
    </source>
</evidence>
<dbReference type="PANTHER" id="PTHR11820">
    <property type="entry name" value="ACYLPYRUVASE"/>
    <property type="match status" value="1"/>
</dbReference>
<dbReference type="PANTHER" id="PTHR11820:SF7">
    <property type="entry name" value="ACYLPYRUVASE FAHD1, MITOCHONDRIAL"/>
    <property type="match status" value="1"/>
</dbReference>
<feature type="domain" description="Fumarylacetoacetase-like C-terminal" evidence="3">
    <location>
        <begin position="79"/>
        <end position="303"/>
    </location>
</feature>
<dbReference type="SUPFAM" id="SSF56529">
    <property type="entry name" value="FAH"/>
    <property type="match status" value="1"/>
</dbReference>
<evidence type="ECO:0000313" key="4">
    <source>
        <dbReference type="EMBL" id="KAJ8063102.1"/>
    </source>
</evidence>
<dbReference type="InterPro" id="IPR036663">
    <property type="entry name" value="Fumarylacetoacetase_C_sf"/>
</dbReference>
<dbReference type="AlphaFoldDB" id="A0A9X0AHW3"/>
<evidence type="ECO:0000256" key="2">
    <source>
        <dbReference type="ARBA" id="ARBA00022723"/>
    </source>
</evidence>
<reference evidence="4" key="1">
    <citation type="submission" date="2022-11" db="EMBL/GenBank/DDBJ databases">
        <title>Genome Resource of Sclerotinia nivalis Strain SnTB1, a Plant Pathogen Isolated from American Ginseng.</title>
        <authorList>
            <person name="Fan S."/>
        </authorList>
    </citation>
    <scope>NUCLEOTIDE SEQUENCE</scope>
    <source>
        <strain evidence="4">SnTB1</strain>
    </source>
</reference>
<comment type="caution">
    <text evidence="4">The sequence shown here is derived from an EMBL/GenBank/DDBJ whole genome shotgun (WGS) entry which is preliminary data.</text>
</comment>
<dbReference type="GO" id="GO:0018773">
    <property type="term" value="F:acetylpyruvate hydrolase activity"/>
    <property type="evidence" value="ECO:0007669"/>
    <property type="project" value="TreeGrafter"/>
</dbReference>
<accession>A0A9X0AHW3</accession>
<evidence type="ECO:0000256" key="1">
    <source>
        <dbReference type="ARBA" id="ARBA00010211"/>
    </source>
</evidence>
<sequence length="308" mass="33289">MPAPSFERLVRFVPKASEEILIGQPVDLELDVGAAIIAGKEVKVDVYSGSSVLEPGNPTGTIKEIGKLLSPLAESEVGTIRCIGLNYVQHAHEVKMAIPDLPTVFMKPSTSLADPYPSPTVVPKFALKDDCCDYESELVIVIGKKCKDVSEADALKYVLGYTAANDVSSRASQFAQSQWCFSKSFDGACPIGLSSQRNWIIEVDKILGPVLVSTKLIPDPSKLRVRGLKNGKVMQDCGTDDLIFPVAKIVSFLSQGTTMLPGTIILTGTPAGVGNSFTPKEYLREGDSFSVEILPHIGTMMTKFEYQK</sequence>